<dbReference type="GeneID" id="78082678"/>
<reference evidence="1 2" key="1">
    <citation type="submission" date="2011-04" db="EMBL/GenBank/DDBJ databases">
        <title>The Genome Sequence of Dysgonomonas mossii DSM 22836.</title>
        <authorList>
            <consortium name="The Broad Institute Genome Sequencing Platform"/>
            <person name="Earl A."/>
            <person name="Ward D."/>
            <person name="Feldgarden M."/>
            <person name="Gevers D."/>
            <person name="Pudlo N."/>
            <person name="Martens E."/>
            <person name="Allen-Vercoe E."/>
            <person name="Young S.K."/>
            <person name="Zeng Q."/>
            <person name="Gargeya S."/>
            <person name="Fitzgerald M."/>
            <person name="Haas B."/>
            <person name="Abouelleil A."/>
            <person name="Alvarado L."/>
            <person name="Arachchi H.M."/>
            <person name="Berlin A."/>
            <person name="Brown A."/>
            <person name="Chapman S.B."/>
            <person name="Chen Z."/>
            <person name="Dunbar C."/>
            <person name="Freedman E."/>
            <person name="Gearin G."/>
            <person name="Gellesch M."/>
            <person name="Goldberg J."/>
            <person name="Griggs A."/>
            <person name="Gujja S."/>
            <person name="Heiman D."/>
            <person name="Howarth C."/>
            <person name="Larson L."/>
            <person name="Lui A."/>
            <person name="MacDonald P.J.P."/>
            <person name="Mehta T."/>
            <person name="Montmayeur A."/>
            <person name="Murphy C."/>
            <person name="Neiman D."/>
            <person name="Pearson M."/>
            <person name="Priest M."/>
            <person name="Roberts A."/>
            <person name="Saif S."/>
            <person name="Shea T."/>
            <person name="Shenoy N."/>
            <person name="Sisk P."/>
            <person name="Stolte C."/>
            <person name="Sykes S."/>
            <person name="Yandava C."/>
            <person name="Wortman J."/>
            <person name="Nusbaum C."/>
            <person name="Birren B."/>
        </authorList>
    </citation>
    <scope>NUCLEOTIDE SEQUENCE [LARGE SCALE GENOMIC DNA]</scope>
    <source>
        <strain evidence="1 2">DSM 22836</strain>
    </source>
</reference>
<sequence>MKESHISLKDISGSKFGRLTVIEFSHKDKHGHSYWTCRCECGNTKTIYGMSLICGDTKSCGCLRKNLLSERNTKTKTIHGGSRIRLYNIWINIIQRTTNENTQCYCNYGGRGITVCNEWLDYINFRDWALANGYSDNLTIDRTDNNGNYEPNNCRWVTLKEQANNKRNNRLIEHKGEVKTIAQWSELYNMPYNILSNRLYRGWSIERALNEPVNKFSLN</sequence>
<keyword evidence="2" id="KW-1185">Reference proteome</keyword>
<dbReference type="eggNOG" id="ENOG5032T0J">
    <property type="taxonomic scope" value="Bacteria"/>
</dbReference>
<dbReference type="HOGENOM" id="CLU_074053_1_0_10"/>
<name>F8X1D5_9BACT</name>
<protein>
    <submittedName>
        <fullName evidence="1">Uncharacterized protein</fullName>
    </submittedName>
</protein>
<organism evidence="1 2">
    <name type="scientific">Dysgonomonas mossii DSM 22836</name>
    <dbReference type="NCBI Taxonomy" id="742767"/>
    <lineage>
        <taxon>Bacteria</taxon>
        <taxon>Pseudomonadati</taxon>
        <taxon>Bacteroidota</taxon>
        <taxon>Bacteroidia</taxon>
        <taxon>Bacteroidales</taxon>
        <taxon>Dysgonomonadaceae</taxon>
        <taxon>Dysgonomonas</taxon>
    </lineage>
</organism>
<proteinExistence type="predicted"/>
<dbReference type="OrthoDB" id="552713at2"/>
<dbReference type="EMBL" id="ADLW01000007">
    <property type="protein sequence ID" value="EGK03407.1"/>
    <property type="molecule type" value="Genomic_DNA"/>
</dbReference>
<dbReference type="RefSeq" id="WP_006843414.1">
    <property type="nucleotide sequence ID" value="NZ_AQWJ01000032.1"/>
</dbReference>
<evidence type="ECO:0000313" key="1">
    <source>
        <dbReference type="EMBL" id="EGK03407.1"/>
    </source>
</evidence>
<dbReference type="Proteomes" id="UP000006420">
    <property type="component" value="Unassembled WGS sequence"/>
</dbReference>
<accession>F8X1D5</accession>
<dbReference type="AlphaFoldDB" id="F8X1D5"/>
<dbReference type="STRING" id="742767.HMPREF9456_02044"/>
<comment type="caution">
    <text evidence="1">The sequence shown here is derived from an EMBL/GenBank/DDBJ whole genome shotgun (WGS) entry which is preliminary data.</text>
</comment>
<evidence type="ECO:0000313" key="2">
    <source>
        <dbReference type="Proteomes" id="UP000006420"/>
    </source>
</evidence>
<gene>
    <name evidence="1" type="ORF">HMPREF9456_02044</name>
</gene>